<feature type="region of interest" description="Disordered" evidence="1">
    <location>
        <begin position="262"/>
        <end position="315"/>
    </location>
</feature>
<feature type="compositionally biased region" description="Polar residues" evidence="1">
    <location>
        <begin position="281"/>
        <end position="302"/>
    </location>
</feature>
<dbReference type="VEuPathDB" id="FungiDB:DNF11_2329"/>
<dbReference type="AlphaFoldDB" id="A0A3G2S7P2"/>
<feature type="signal peptide" evidence="3">
    <location>
        <begin position="1"/>
        <end position="21"/>
    </location>
</feature>
<evidence type="ECO:0000313" key="5">
    <source>
        <dbReference type="Proteomes" id="UP000269793"/>
    </source>
</evidence>
<feature type="transmembrane region" description="Helical" evidence="2">
    <location>
        <begin position="86"/>
        <end position="108"/>
    </location>
</feature>
<evidence type="ECO:0000256" key="1">
    <source>
        <dbReference type="SAM" id="MobiDB-lite"/>
    </source>
</evidence>
<name>A0A3G2S7P2_MALR7</name>
<feature type="compositionally biased region" description="Basic and acidic residues" evidence="1">
    <location>
        <begin position="145"/>
        <end position="157"/>
    </location>
</feature>
<proteinExistence type="predicted"/>
<feature type="compositionally biased region" description="Basic and acidic residues" evidence="1">
    <location>
        <begin position="304"/>
        <end position="315"/>
    </location>
</feature>
<feature type="compositionally biased region" description="Basic and acidic residues" evidence="1">
    <location>
        <begin position="165"/>
        <end position="177"/>
    </location>
</feature>
<feature type="compositionally biased region" description="Low complexity" evidence="1">
    <location>
        <begin position="239"/>
        <end position="250"/>
    </location>
</feature>
<reference evidence="4 5" key="1">
    <citation type="submission" date="2018-10" db="EMBL/GenBank/DDBJ databases">
        <title>Complete genome sequence of Malassezia restricta CBS 7877.</title>
        <authorList>
            <person name="Morand S.C."/>
            <person name="Bertignac M."/>
            <person name="Iltis A."/>
            <person name="Kolder I."/>
            <person name="Pirovano W."/>
            <person name="Jourdain R."/>
            <person name="Clavaud C."/>
        </authorList>
    </citation>
    <scope>NUCLEOTIDE SEQUENCE [LARGE SCALE GENOMIC DNA]</scope>
    <source>
        <strain evidence="4 5">CBS 7877</strain>
    </source>
</reference>
<evidence type="ECO:0000313" key="4">
    <source>
        <dbReference type="EMBL" id="AYO43279.1"/>
    </source>
</evidence>
<protein>
    <submittedName>
        <fullName evidence="4">Uncharacterized protein</fullName>
    </submittedName>
</protein>
<keyword evidence="3" id="KW-0732">Signal</keyword>
<keyword evidence="5" id="KW-1185">Reference proteome</keyword>
<dbReference type="Proteomes" id="UP000269793">
    <property type="component" value="Chromosome IV"/>
</dbReference>
<feature type="compositionally biased region" description="Polar residues" evidence="1">
    <location>
        <begin position="262"/>
        <end position="274"/>
    </location>
</feature>
<gene>
    <name evidence="4" type="ORF">DNF11_2329</name>
</gene>
<feature type="compositionally biased region" description="Acidic residues" evidence="1">
    <location>
        <begin position="208"/>
        <end position="227"/>
    </location>
</feature>
<evidence type="ECO:0000256" key="3">
    <source>
        <dbReference type="SAM" id="SignalP"/>
    </source>
</evidence>
<keyword evidence="2" id="KW-1133">Transmembrane helix</keyword>
<feature type="region of interest" description="Disordered" evidence="1">
    <location>
        <begin position="144"/>
        <end position="250"/>
    </location>
</feature>
<dbReference type="OrthoDB" id="3355794at2759"/>
<keyword evidence="2" id="KW-0812">Transmembrane</keyword>
<evidence type="ECO:0000256" key="2">
    <source>
        <dbReference type="SAM" id="Phobius"/>
    </source>
</evidence>
<accession>A0A3G2S7P2</accession>
<feature type="chain" id="PRO_5018075793" evidence="3">
    <location>
        <begin position="22"/>
        <end position="315"/>
    </location>
</feature>
<organism evidence="4 5">
    <name type="scientific">Malassezia restricta (strain ATCC 96810 / NBRC 103918 / CBS 7877)</name>
    <name type="common">Seborrheic dermatitis infection agent</name>
    <dbReference type="NCBI Taxonomy" id="425264"/>
    <lineage>
        <taxon>Eukaryota</taxon>
        <taxon>Fungi</taxon>
        <taxon>Dikarya</taxon>
        <taxon>Basidiomycota</taxon>
        <taxon>Ustilaginomycotina</taxon>
        <taxon>Malasseziomycetes</taxon>
        <taxon>Malasseziales</taxon>
        <taxon>Malasseziaceae</taxon>
        <taxon>Malassezia</taxon>
    </lineage>
</organism>
<sequence length="315" mass="33701">MNRILSWVLSLAVLGVCSVLAAPAGSDEGRDSVAVPAGYVMVIPPSSLHSQDEADVDRPDYAGKSFRVDNNHYFFQAFPNSKVPTSSVVCIVIPFFVVFSMSAIYLLMRLIWSPLFKSRNGTLSDREKAFSNLRIVGLLNQASEDTEKGIASPEHEPSSGSATDPDSKDSDLGHLDRGIPASESTKSKGKDMNEIAGPIVPVLRNDLDGEYSEEASDAEEEELEDELGTFNRSSQVPSDDAPAYDAAPPVAYANTLPNASMTADSAMTSNNNSKADPAHVGNNSLPSHSDVTNAQPNASTLVDTAEHPEQKSLFP</sequence>
<keyword evidence="2" id="KW-0472">Membrane</keyword>
<dbReference type="EMBL" id="CP033151">
    <property type="protein sequence ID" value="AYO43279.1"/>
    <property type="molecule type" value="Genomic_DNA"/>
</dbReference>